<evidence type="ECO:0000256" key="1">
    <source>
        <dbReference type="ARBA" id="ARBA00001711"/>
    </source>
</evidence>
<gene>
    <name evidence="11" type="ORF">WJX81_003739</name>
</gene>
<dbReference type="EC" id="1.11.1.25" evidence="3 9"/>
<dbReference type="GO" id="GO:0042744">
    <property type="term" value="P:hydrogen peroxide catabolic process"/>
    <property type="evidence" value="ECO:0007669"/>
    <property type="project" value="TreeGrafter"/>
</dbReference>
<dbReference type="InterPro" id="IPR013740">
    <property type="entry name" value="Redoxin"/>
</dbReference>
<dbReference type="Gene3D" id="3.40.30.10">
    <property type="entry name" value="Glutaredoxin"/>
    <property type="match status" value="1"/>
</dbReference>
<evidence type="ECO:0000256" key="4">
    <source>
        <dbReference type="ARBA" id="ARBA00022559"/>
    </source>
</evidence>
<keyword evidence="12" id="KW-1185">Reference proteome</keyword>
<evidence type="ECO:0000256" key="9">
    <source>
        <dbReference type="RuleBase" id="RU366011"/>
    </source>
</evidence>
<comment type="similarity">
    <text evidence="2 9">Belongs to the peroxiredoxin family. Prx5 subfamily.</text>
</comment>
<dbReference type="GO" id="GO:0034599">
    <property type="term" value="P:cellular response to oxidative stress"/>
    <property type="evidence" value="ECO:0007669"/>
    <property type="project" value="InterPro"/>
</dbReference>
<evidence type="ECO:0000256" key="8">
    <source>
        <dbReference type="PIRSR" id="PIRSR637944-1"/>
    </source>
</evidence>
<feature type="domain" description="Thioredoxin" evidence="10">
    <location>
        <begin position="3"/>
        <end position="162"/>
    </location>
</feature>
<protein>
    <recommendedName>
        <fullName evidence="3 9">Glutaredoxin-dependent peroxiredoxin</fullName>
        <ecNumber evidence="3 9">1.11.1.25</ecNumber>
    </recommendedName>
</protein>
<dbReference type="GO" id="GO:0008379">
    <property type="term" value="F:thioredoxin peroxidase activity"/>
    <property type="evidence" value="ECO:0007669"/>
    <property type="project" value="InterPro"/>
</dbReference>
<comment type="caution">
    <text evidence="11">The sequence shown here is derived from an EMBL/GenBank/DDBJ whole genome shotgun (WGS) entry which is preliminary data.</text>
</comment>
<feature type="active site" description="Cysteine sulfenic acid (-SOH) intermediate" evidence="8">
    <location>
        <position position="47"/>
    </location>
</feature>
<dbReference type="GO" id="GO:0005739">
    <property type="term" value="C:mitochondrion"/>
    <property type="evidence" value="ECO:0007669"/>
    <property type="project" value="TreeGrafter"/>
</dbReference>
<evidence type="ECO:0000256" key="7">
    <source>
        <dbReference type="ARBA" id="ARBA00023284"/>
    </source>
</evidence>
<name>A0AAW1QV73_9CHLO</name>
<sequence>MPPKAGDAVPDVTLQEGTPGDEVKLKDLFAGKKGILFGVPGAFTPGCSKTHLPGYVSKTDALKEAGAEVVACVTVNDAFVAQAWAESAGAVGKVHVLADPHLELTKALDVVLDAEGKLGTKRCKRFSAVIVDNTFKAFNVEPDGGGLTCSLVEPTMAQLKAA</sequence>
<dbReference type="FunFam" id="3.40.30.10:FF:000020">
    <property type="entry name" value="Peroxiredoxin"/>
    <property type="match status" value="1"/>
</dbReference>
<dbReference type="InterPro" id="IPR036249">
    <property type="entry name" value="Thioredoxin-like_sf"/>
</dbReference>
<keyword evidence="5 9" id="KW-0049">Antioxidant</keyword>
<dbReference type="GO" id="GO:0045454">
    <property type="term" value="P:cell redox homeostasis"/>
    <property type="evidence" value="ECO:0007669"/>
    <property type="project" value="TreeGrafter"/>
</dbReference>
<evidence type="ECO:0000256" key="2">
    <source>
        <dbReference type="ARBA" id="ARBA00010505"/>
    </source>
</evidence>
<dbReference type="Pfam" id="PF08534">
    <property type="entry name" value="Redoxin"/>
    <property type="match status" value="1"/>
</dbReference>
<evidence type="ECO:0000259" key="10">
    <source>
        <dbReference type="PROSITE" id="PS51352"/>
    </source>
</evidence>
<dbReference type="PANTHER" id="PTHR10430">
    <property type="entry name" value="PEROXIREDOXIN"/>
    <property type="match status" value="1"/>
</dbReference>
<comment type="function">
    <text evidence="9">Thiol-specific peroxidase that catalyzes the reduction of hydrogen peroxide and organic hydroperoxides to water and alcohols, respectively. Plays a role in cell protection against oxidative stress by detoxifying peroxides.</text>
</comment>
<dbReference type="EMBL" id="JALJOU010000075">
    <property type="protein sequence ID" value="KAK9825361.1"/>
    <property type="molecule type" value="Genomic_DNA"/>
</dbReference>
<organism evidence="11 12">
    <name type="scientific">Elliptochloris bilobata</name>
    <dbReference type="NCBI Taxonomy" id="381761"/>
    <lineage>
        <taxon>Eukaryota</taxon>
        <taxon>Viridiplantae</taxon>
        <taxon>Chlorophyta</taxon>
        <taxon>core chlorophytes</taxon>
        <taxon>Trebouxiophyceae</taxon>
        <taxon>Trebouxiophyceae incertae sedis</taxon>
        <taxon>Elliptochloris clade</taxon>
        <taxon>Elliptochloris</taxon>
    </lineage>
</organism>
<keyword evidence="7 9" id="KW-0676">Redox-active center</keyword>
<dbReference type="PROSITE" id="PS51352">
    <property type="entry name" value="THIOREDOXIN_2"/>
    <property type="match status" value="1"/>
</dbReference>
<reference evidence="11 12" key="1">
    <citation type="journal article" date="2024" name="Nat. Commun.">
        <title>Phylogenomics reveals the evolutionary origins of lichenization in chlorophyte algae.</title>
        <authorList>
            <person name="Puginier C."/>
            <person name="Libourel C."/>
            <person name="Otte J."/>
            <person name="Skaloud P."/>
            <person name="Haon M."/>
            <person name="Grisel S."/>
            <person name="Petersen M."/>
            <person name="Berrin J.G."/>
            <person name="Delaux P.M."/>
            <person name="Dal Grande F."/>
            <person name="Keller J."/>
        </authorList>
    </citation>
    <scope>NUCLEOTIDE SEQUENCE [LARGE SCALE GENOMIC DNA]</scope>
    <source>
        <strain evidence="11 12">SAG 245.80</strain>
    </source>
</reference>
<accession>A0AAW1QV73</accession>
<dbReference type="AlphaFoldDB" id="A0AAW1QV73"/>
<keyword evidence="6 9" id="KW-0560">Oxidoreductase</keyword>
<comment type="catalytic activity">
    <reaction evidence="1">
        <text>[glutaredoxin]-dithiol + a hydroperoxide = [glutaredoxin]-disulfide + an alcohol + H2O</text>
        <dbReference type="Rhea" id="RHEA:62624"/>
        <dbReference type="Rhea" id="RHEA-COMP:10729"/>
        <dbReference type="Rhea" id="RHEA-COMP:10730"/>
        <dbReference type="ChEBI" id="CHEBI:15377"/>
        <dbReference type="ChEBI" id="CHEBI:29950"/>
        <dbReference type="ChEBI" id="CHEBI:30879"/>
        <dbReference type="ChEBI" id="CHEBI:35924"/>
        <dbReference type="ChEBI" id="CHEBI:50058"/>
        <dbReference type="EC" id="1.11.1.25"/>
    </reaction>
</comment>
<dbReference type="Proteomes" id="UP001445335">
    <property type="component" value="Unassembled WGS sequence"/>
</dbReference>
<dbReference type="SUPFAM" id="SSF52833">
    <property type="entry name" value="Thioredoxin-like"/>
    <property type="match status" value="1"/>
</dbReference>
<evidence type="ECO:0000256" key="3">
    <source>
        <dbReference type="ARBA" id="ARBA00013016"/>
    </source>
</evidence>
<evidence type="ECO:0000313" key="11">
    <source>
        <dbReference type="EMBL" id="KAK9825361.1"/>
    </source>
</evidence>
<proteinExistence type="inferred from homology"/>
<dbReference type="InterPro" id="IPR037944">
    <property type="entry name" value="PRX5-like"/>
</dbReference>
<evidence type="ECO:0000256" key="6">
    <source>
        <dbReference type="ARBA" id="ARBA00023002"/>
    </source>
</evidence>
<evidence type="ECO:0000256" key="5">
    <source>
        <dbReference type="ARBA" id="ARBA00022862"/>
    </source>
</evidence>
<dbReference type="InterPro" id="IPR013766">
    <property type="entry name" value="Thioredoxin_domain"/>
</dbReference>
<dbReference type="GO" id="GO:0005777">
    <property type="term" value="C:peroxisome"/>
    <property type="evidence" value="ECO:0007669"/>
    <property type="project" value="TreeGrafter"/>
</dbReference>
<keyword evidence="4 9" id="KW-0575">Peroxidase</keyword>
<dbReference type="CDD" id="cd03013">
    <property type="entry name" value="PRX5_like"/>
    <property type="match status" value="1"/>
</dbReference>
<evidence type="ECO:0000313" key="12">
    <source>
        <dbReference type="Proteomes" id="UP001445335"/>
    </source>
</evidence>
<dbReference type="PANTHER" id="PTHR10430:SF16">
    <property type="entry name" value="PEROXIREDOXIN-5, MITOCHONDRIAL"/>
    <property type="match status" value="1"/>
</dbReference>